<sequence>MKHFITRKSFSPFRVSESFFAFRRCTLKIMSSRNSIRITLQISRVTISLQLFLLETSHLWRLFN</sequence>
<comment type="caution">
    <text evidence="1">The sequence shown here is derived from an EMBL/GenBank/DDBJ whole genome shotgun (WGS) entry which is preliminary data.</text>
</comment>
<gene>
    <name evidence="1" type="ORF">BDFB_013404</name>
</gene>
<protein>
    <submittedName>
        <fullName evidence="1">Uncharacterized protein</fullName>
    </submittedName>
</protein>
<evidence type="ECO:0000313" key="2">
    <source>
        <dbReference type="Proteomes" id="UP000292052"/>
    </source>
</evidence>
<proteinExistence type="predicted"/>
<name>A0A482VDC2_ASBVE</name>
<evidence type="ECO:0000313" key="1">
    <source>
        <dbReference type="EMBL" id="RZB45731.1"/>
    </source>
</evidence>
<keyword evidence="2" id="KW-1185">Reference proteome</keyword>
<dbReference type="Proteomes" id="UP000292052">
    <property type="component" value="Unassembled WGS sequence"/>
</dbReference>
<reference evidence="1 2" key="1">
    <citation type="submission" date="2017-03" db="EMBL/GenBank/DDBJ databases">
        <title>Genome of the blue death feigning beetle - Asbolus verrucosus.</title>
        <authorList>
            <person name="Rider S.D."/>
        </authorList>
    </citation>
    <scope>NUCLEOTIDE SEQUENCE [LARGE SCALE GENOMIC DNA]</scope>
    <source>
        <strain evidence="1">Butters</strain>
        <tissue evidence="1">Head and leg muscle</tissue>
    </source>
</reference>
<accession>A0A482VDC2</accession>
<organism evidence="1 2">
    <name type="scientific">Asbolus verrucosus</name>
    <name type="common">Desert ironclad beetle</name>
    <dbReference type="NCBI Taxonomy" id="1661398"/>
    <lineage>
        <taxon>Eukaryota</taxon>
        <taxon>Metazoa</taxon>
        <taxon>Ecdysozoa</taxon>
        <taxon>Arthropoda</taxon>
        <taxon>Hexapoda</taxon>
        <taxon>Insecta</taxon>
        <taxon>Pterygota</taxon>
        <taxon>Neoptera</taxon>
        <taxon>Endopterygota</taxon>
        <taxon>Coleoptera</taxon>
        <taxon>Polyphaga</taxon>
        <taxon>Cucujiformia</taxon>
        <taxon>Tenebrionidae</taxon>
        <taxon>Pimeliinae</taxon>
        <taxon>Asbolus</taxon>
    </lineage>
</organism>
<dbReference type="AlphaFoldDB" id="A0A482VDC2"/>
<dbReference type="EMBL" id="QDEB01111739">
    <property type="protein sequence ID" value="RZB45731.1"/>
    <property type="molecule type" value="Genomic_DNA"/>
</dbReference>